<protein>
    <submittedName>
        <fullName evidence="3">HlyD family efflux transporter periplasmic adaptor subunit</fullName>
    </submittedName>
</protein>
<dbReference type="Proteomes" id="UP001335100">
    <property type="component" value="Unassembled WGS sequence"/>
</dbReference>
<dbReference type="Gene3D" id="2.40.50.100">
    <property type="match status" value="1"/>
</dbReference>
<reference evidence="3 4" key="1">
    <citation type="submission" date="2024-01" db="EMBL/GenBank/DDBJ databases">
        <title>Unpublished Manusciprt.</title>
        <authorList>
            <person name="Duman M."/>
            <person name="Valdes E.G."/>
            <person name="Ajmi N."/>
            <person name="Altun S."/>
            <person name="Saticioglu I.B."/>
        </authorList>
    </citation>
    <scope>NUCLEOTIDE SEQUENCE [LARGE SCALE GENOMIC DNA]</scope>
    <source>
        <strain evidence="3 4">148P</strain>
    </source>
</reference>
<evidence type="ECO:0000313" key="4">
    <source>
        <dbReference type="Proteomes" id="UP001335100"/>
    </source>
</evidence>
<evidence type="ECO:0000313" key="3">
    <source>
        <dbReference type="EMBL" id="MEE1934847.1"/>
    </source>
</evidence>
<dbReference type="PANTHER" id="PTHR32347:SF23">
    <property type="entry name" value="BLL5650 PROTEIN"/>
    <property type="match status" value="1"/>
</dbReference>
<sequence length="442" mass="48009">MNAPVPGVPGALEQLLAHYLKLERQARAANSTEVLAFSMVNDSQPLFGYRHGALLIAGKVRALTGISVVEPNAPFVVFIERMAARLAASERFALPGAVPPDSVDQASRDDWQALSAPHAFWLPLKDREGQVFGGLWLARDAAWSEAEQALLAQLGDCYSHAWRALQPGKPWRLRWPARTRWALAAALLLVLLVPVRQSVLAPAEVMPRNGQVVAAPLDGVVAEFLVKPNQPVKTGDVLVRFDATSLRAQADVAERTLGVAEAELKANTQRAFSDADSSARIDLLAARVEQKRAERDYARDLLARSEVRAERDGIAVFADAQRLVGKPMRTGERLMEIADPAQAELRIELPVADAIGLEKGAEVALFLDSDPLNRHDAVLERAAYQAQSNPAGQLAYRLDASFANAPPRIGLRGTAKVFGDRAPLALYLLRRPLAALRQAVGL</sequence>
<accession>A0ABU7HTH7</accession>
<gene>
    <name evidence="3" type="ORF">V0R50_16580</name>
</gene>
<comment type="subcellular location">
    <subcellularLocation>
        <location evidence="1">Cell envelope</location>
    </subcellularLocation>
</comment>
<name>A0ABU7HTH7_9PSED</name>
<keyword evidence="4" id="KW-1185">Reference proteome</keyword>
<keyword evidence="2" id="KW-0175">Coiled coil</keyword>
<comment type="caution">
    <text evidence="3">The sequence shown here is derived from an EMBL/GenBank/DDBJ whole genome shotgun (WGS) entry which is preliminary data.</text>
</comment>
<organism evidence="3 4">
    <name type="scientific">Pseudomonas ulcerans</name>
    <dbReference type="NCBI Taxonomy" id="3115852"/>
    <lineage>
        <taxon>Bacteria</taxon>
        <taxon>Pseudomonadati</taxon>
        <taxon>Pseudomonadota</taxon>
        <taxon>Gammaproteobacteria</taxon>
        <taxon>Pseudomonadales</taxon>
        <taxon>Pseudomonadaceae</taxon>
        <taxon>Pseudomonas</taxon>
    </lineage>
</organism>
<evidence type="ECO:0000256" key="1">
    <source>
        <dbReference type="ARBA" id="ARBA00004196"/>
    </source>
</evidence>
<proteinExistence type="predicted"/>
<dbReference type="InterPro" id="IPR050465">
    <property type="entry name" value="UPF0194_transport"/>
</dbReference>
<dbReference type="EMBL" id="JAZDQJ010000018">
    <property type="protein sequence ID" value="MEE1934847.1"/>
    <property type="molecule type" value="Genomic_DNA"/>
</dbReference>
<dbReference type="RefSeq" id="WP_330075603.1">
    <property type="nucleotide sequence ID" value="NZ_JAZDQJ010000018.1"/>
</dbReference>
<dbReference type="SUPFAM" id="SSF111369">
    <property type="entry name" value="HlyD-like secretion proteins"/>
    <property type="match status" value="1"/>
</dbReference>
<dbReference type="PANTHER" id="PTHR32347">
    <property type="entry name" value="EFFLUX SYSTEM COMPONENT YKNX-RELATED"/>
    <property type="match status" value="1"/>
</dbReference>
<evidence type="ECO:0000256" key="2">
    <source>
        <dbReference type="ARBA" id="ARBA00023054"/>
    </source>
</evidence>